<dbReference type="AlphaFoldDB" id="A0A5N5CW78"/>
<feature type="region of interest" description="Disordered" evidence="1">
    <location>
        <begin position="579"/>
        <end position="602"/>
    </location>
</feature>
<comment type="caution">
    <text evidence="2">The sequence shown here is derived from an EMBL/GenBank/DDBJ whole genome shotgun (WGS) entry which is preliminary data.</text>
</comment>
<feature type="compositionally biased region" description="Low complexity" evidence="1">
    <location>
        <begin position="125"/>
        <end position="171"/>
    </location>
</feature>
<feature type="region of interest" description="Disordered" evidence="1">
    <location>
        <begin position="206"/>
        <end position="369"/>
    </location>
</feature>
<feature type="compositionally biased region" description="Low complexity" evidence="1">
    <location>
        <begin position="57"/>
        <end position="71"/>
    </location>
</feature>
<evidence type="ECO:0000256" key="1">
    <source>
        <dbReference type="SAM" id="MobiDB-lite"/>
    </source>
</evidence>
<organism evidence="2 3">
    <name type="scientific">Lasiodiplodia theobromae</name>
    <dbReference type="NCBI Taxonomy" id="45133"/>
    <lineage>
        <taxon>Eukaryota</taxon>
        <taxon>Fungi</taxon>
        <taxon>Dikarya</taxon>
        <taxon>Ascomycota</taxon>
        <taxon>Pezizomycotina</taxon>
        <taxon>Dothideomycetes</taxon>
        <taxon>Dothideomycetes incertae sedis</taxon>
        <taxon>Botryosphaeriales</taxon>
        <taxon>Botryosphaeriaceae</taxon>
        <taxon>Lasiodiplodia</taxon>
    </lineage>
</organism>
<gene>
    <name evidence="2" type="ORF">DBV05_g11716</name>
</gene>
<feature type="compositionally biased region" description="Polar residues" evidence="1">
    <location>
        <begin position="1"/>
        <end position="13"/>
    </location>
</feature>
<feature type="compositionally biased region" description="Low complexity" evidence="1">
    <location>
        <begin position="88"/>
        <end position="117"/>
    </location>
</feature>
<evidence type="ECO:0000313" key="2">
    <source>
        <dbReference type="EMBL" id="KAB2569606.1"/>
    </source>
</evidence>
<dbReference type="Proteomes" id="UP000325902">
    <property type="component" value="Unassembled WGS sequence"/>
</dbReference>
<feature type="compositionally biased region" description="Pro residues" evidence="1">
    <location>
        <begin position="252"/>
        <end position="271"/>
    </location>
</feature>
<name>A0A5N5CW78_9PEZI</name>
<reference evidence="2 3" key="1">
    <citation type="journal article" date="2019" name="Sci. Rep.">
        <title>A multi-omics analysis of the grapevine pathogen Lasiodiplodia theobromae reveals that temperature affects the expression of virulence- and pathogenicity-related genes.</title>
        <authorList>
            <person name="Felix C."/>
            <person name="Meneses R."/>
            <person name="Goncalves M.F.M."/>
            <person name="Tilleman L."/>
            <person name="Duarte A.S."/>
            <person name="Jorrin-Novo J.V."/>
            <person name="Van de Peer Y."/>
            <person name="Deforce D."/>
            <person name="Van Nieuwerburgh F."/>
            <person name="Esteves A.C."/>
            <person name="Alves A."/>
        </authorList>
    </citation>
    <scope>NUCLEOTIDE SEQUENCE [LARGE SCALE GENOMIC DNA]</scope>
    <source>
        <strain evidence="2 3">LA-SOL3</strain>
    </source>
</reference>
<dbReference type="EMBL" id="VCHE01000182">
    <property type="protein sequence ID" value="KAB2569606.1"/>
    <property type="molecule type" value="Genomic_DNA"/>
</dbReference>
<dbReference type="OrthoDB" id="3945350at2759"/>
<feature type="compositionally biased region" description="Basic and acidic residues" evidence="1">
    <location>
        <begin position="583"/>
        <end position="602"/>
    </location>
</feature>
<sequence length="602" mass="65282">MGARNLFSSSSSGPADVDHLQRPRTSAGAAEASPTKSRFSRLRYRRNREKTEPDVAEPQQQRRQTTLEQLPEGAFLDFDDDAAEPESRPSTSSSVASSVKSSGGWSWSMRSRRSSGGLRERWRASSISSSSSSLSSASSYVSSSSSSTSSTWSSLESTPRASIASSRTSYSSDDEDIRPPKETPGTTRPTKTVRAYVCRHFVSIPIPEEEPEDIQNSQQSQQAQLPPTPSPDENEGCMTDPMADAFDLDAHLPPPHILRPWVEPTPPPTPPLQQKQLQPPSSPPTEHLSVPQSPPPAQGVPTFILTPASPIQPSSPSPFSSSPPSAAIARRSFSAPVTSNPNTVPTTGLRRRSTSNASSSRQKVEKGTPAHCPTCVRLQESMAHMRKVAGIYGPRHSLTVAAAKNARAARVAWAEAQWEASCADDGPDDAAVKSRKEGLTAEQGKKQKKSVRIQPGATFFVDREPFVQGPPSTSAGDDAEEEEAIDIEAQLQREMIIGQRLWGPLGERGRKQREFKRSLSESYVPGRWAVAAGNEWLDTSGRTQTYEEFWEGKTKGKDGGSVLLGGKVIRGVLGKMVPGAGHAKRERERAERLERGMGLDVD</sequence>
<accession>A0A5N5CW78</accession>
<feature type="compositionally biased region" description="Low complexity" evidence="1">
    <location>
        <begin position="214"/>
        <end position="225"/>
    </location>
</feature>
<protein>
    <submittedName>
        <fullName evidence="2">Uncharacterized protein</fullName>
    </submittedName>
</protein>
<proteinExistence type="predicted"/>
<keyword evidence="3" id="KW-1185">Reference proteome</keyword>
<feature type="compositionally biased region" description="Low complexity" evidence="1">
    <location>
        <begin position="307"/>
        <end position="347"/>
    </location>
</feature>
<feature type="region of interest" description="Disordered" evidence="1">
    <location>
        <begin position="1"/>
        <end position="192"/>
    </location>
</feature>
<evidence type="ECO:0000313" key="3">
    <source>
        <dbReference type="Proteomes" id="UP000325902"/>
    </source>
</evidence>
<feature type="compositionally biased region" description="Basic residues" evidence="1">
    <location>
        <begin position="38"/>
        <end position="48"/>
    </location>
</feature>